<dbReference type="GO" id="GO:0000725">
    <property type="term" value="P:recombinational repair"/>
    <property type="evidence" value="ECO:0007669"/>
    <property type="project" value="TreeGrafter"/>
</dbReference>
<keyword evidence="2" id="KW-0540">Nuclease</keyword>
<dbReference type="Gene3D" id="1.10.10.160">
    <property type="match status" value="1"/>
</dbReference>
<evidence type="ECO:0000256" key="14">
    <source>
        <dbReference type="ARBA" id="ARBA00048988"/>
    </source>
</evidence>
<dbReference type="InterPro" id="IPR011604">
    <property type="entry name" value="PDDEXK-like_dom_sf"/>
</dbReference>
<dbReference type="InterPro" id="IPR013986">
    <property type="entry name" value="DExx_box_DNA_helicase_dom_sf"/>
</dbReference>
<feature type="domain" description="UvrD-like helicase ATP-binding" evidence="17">
    <location>
        <begin position="61"/>
        <end position="363"/>
    </location>
</feature>
<evidence type="ECO:0000256" key="6">
    <source>
        <dbReference type="ARBA" id="ARBA00022806"/>
    </source>
</evidence>
<evidence type="ECO:0000256" key="7">
    <source>
        <dbReference type="ARBA" id="ARBA00022839"/>
    </source>
</evidence>
<dbReference type="GO" id="GO:0005524">
    <property type="term" value="F:ATP binding"/>
    <property type="evidence" value="ECO:0007669"/>
    <property type="project" value="UniProtKB-UniRule"/>
</dbReference>
<evidence type="ECO:0000256" key="12">
    <source>
        <dbReference type="ARBA" id="ARBA00034617"/>
    </source>
</evidence>
<dbReference type="Pfam" id="PF00580">
    <property type="entry name" value="UvrD-helicase"/>
    <property type="match status" value="1"/>
</dbReference>
<comment type="catalytic activity">
    <reaction evidence="12">
        <text>Couples ATP hydrolysis with the unwinding of duplex DNA by translocating in the 3'-5' direction.</text>
        <dbReference type="EC" id="5.6.2.4"/>
    </reaction>
</comment>
<proteinExistence type="inferred from homology"/>
<dbReference type="PANTHER" id="PTHR11070:SF59">
    <property type="entry name" value="DNA 3'-5' HELICASE"/>
    <property type="match status" value="1"/>
</dbReference>
<dbReference type="GO" id="GO:0005829">
    <property type="term" value="C:cytosol"/>
    <property type="evidence" value="ECO:0007669"/>
    <property type="project" value="TreeGrafter"/>
</dbReference>
<sequence>MPAGRSAASAEGEAPPPGAAPGRVGGRRYRGVVLDLLPLADAIADLPEASGAEPADPAGAALDPSQRAVLALDRRASAIVLGVAGSGKTTTLVELAADRLARGLDPASLLVVAGSRQAATALRDRLAQRTALVTPGPLARSMPSFAHALLSAAALADERPVPQLLSGAEQDRIIAAMLAGHADDAAAGIATGPEWPPHLHDEVREQAGFRAELRELLAAAQERGMDAADLAALAAAREVPEWAAAARFLDELERLQRLERRGAEALTAASLLRRAATAIAETTVPLPSLVLVDDAQELTEGAVVVLEALRSRGASVIAFGDPDTTTGGFRGADPALLAALPARLGFARQPGHRLELAVDHRHGERVRAFIATSVEGIGTAGAGTHRRAAARATPGGDELELHLAQSIDEQARRIARLIHERRARGVAFDDIAVIARTGRAAAEMGSLLSALEVPVASGGPTRLRETEVVDALVRVLAVATGRRALDAQLAEELLRSDLLGLDALAVRRLKRALRHRIVAAGGEVHVAGAELVRAAIAAAVAGDPAQLEGLADARQGAAAARRLARMLADAGALLGATDPAGADRVLWAVWSAAGVADGWRRAALGGTTVERALANRRLDAVVALFDQVARLIERRPDADTGAFVDAWLASSVDDDSLAARAERSRVAIGTPGQLVGRELDTVIVAGLQDGVWPNLRPRGSLLGANRLDGDPSEDARAGVLHDELRTFVKTVASARAAVLLTAVASEDEQPSPFVGGIDPEPAPSRDDGWHSLRSLVASLRRRVVERRPDAEQAASALRRLADAGVPGAAPEEWAGLTDVTTTERLDASEQVRVSPSALQGLVECELSWVVGRIAGSTSNRAAALGTIVHDAVEHVDATDAAAIEAAVDARFAELAHPSEWEAAQQREEVVPMAGALAGYFQVLRGAGWTIERDEREARFSVEVDGAVLSGAIDWIEHGPSGEVRIVDLKTGKRVPQEVPGLGNLQLRAYQLAVALGGIEGIEAGGRTSARLVMPKLARRDKTVDSEPFDEVADAFRAHIRSAIDTMGGATFVARPELHCSGDYSFGQCAIHVIPEVTE</sequence>
<evidence type="ECO:0000313" key="20">
    <source>
        <dbReference type="Proteomes" id="UP000275456"/>
    </source>
</evidence>
<evidence type="ECO:0000256" key="15">
    <source>
        <dbReference type="PROSITE-ProRule" id="PRU00560"/>
    </source>
</evidence>
<dbReference type="GO" id="GO:0003677">
    <property type="term" value="F:DNA binding"/>
    <property type="evidence" value="ECO:0007669"/>
    <property type="project" value="UniProtKB-KW"/>
</dbReference>
<feature type="region of interest" description="Disordered" evidence="16">
    <location>
        <begin position="1"/>
        <end position="25"/>
    </location>
</feature>
<keyword evidence="7" id="KW-0269">Exonuclease</keyword>
<gene>
    <name evidence="19" type="ORF">EDD26_2871</name>
</gene>
<feature type="binding site" evidence="15">
    <location>
        <begin position="82"/>
        <end position="89"/>
    </location>
    <ligand>
        <name>ATP</name>
        <dbReference type="ChEBI" id="CHEBI:30616"/>
    </ligand>
</feature>
<name>A0A3N2AWQ8_9MICO</name>
<keyword evidence="4" id="KW-0227">DNA damage</keyword>
<evidence type="ECO:0000256" key="4">
    <source>
        <dbReference type="ARBA" id="ARBA00022763"/>
    </source>
</evidence>
<reference evidence="19 20" key="1">
    <citation type="submission" date="2018-11" db="EMBL/GenBank/DDBJ databases">
        <title>Sequencing the genomes of 1000 actinobacteria strains.</title>
        <authorList>
            <person name="Klenk H.-P."/>
        </authorList>
    </citation>
    <scope>NUCLEOTIDE SEQUENCE [LARGE SCALE GENOMIC DNA]</scope>
    <source>
        <strain evidence="19 20">DSM 9580</strain>
    </source>
</reference>
<comment type="caution">
    <text evidence="19">The sequence shown here is derived from an EMBL/GenBank/DDBJ whole genome shotgun (WGS) entry which is preliminary data.</text>
</comment>
<keyword evidence="20" id="KW-1185">Reference proteome</keyword>
<dbReference type="GO" id="GO:0004527">
    <property type="term" value="F:exonuclease activity"/>
    <property type="evidence" value="ECO:0007669"/>
    <property type="project" value="UniProtKB-KW"/>
</dbReference>
<evidence type="ECO:0000259" key="17">
    <source>
        <dbReference type="PROSITE" id="PS51198"/>
    </source>
</evidence>
<comment type="catalytic activity">
    <reaction evidence="14">
        <text>ATP + H2O = ADP + phosphate + H(+)</text>
        <dbReference type="Rhea" id="RHEA:13065"/>
        <dbReference type="ChEBI" id="CHEBI:15377"/>
        <dbReference type="ChEBI" id="CHEBI:15378"/>
        <dbReference type="ChEBI" id="CHEBI:30616"/>
        <dbReference type="ChEBI" id="CHEBI:43474"/>
        <dbReference type="ChEBI" id="CHEBI:456216"/>
        <dbReference type="EC" id="5.6.2.4"/>
    </reaction>
</comment>
<keyword evidence="8 15" id="KW-0067">ATP-binding</keyword>
<evidence type="ECO:0000256" key="10">
    <source>
        <dbReference type="ARBA" id="ARBA00023204"/>
    </source>
</evidence>
<keyword evidence="10" id="KW-0234">DNA repair</keyword>
<dbReference type="InterPro" id="IPR000212">
    <property type="entry name" value="DNA_helicase_UvrD/REP"/>
</dbReference>
<evidence type="ECO:0000256" key="13">
    <source>
        <dbReference type="ARBA" id="ARBA00034808"/>
    </source>
</evidence>
<keyword evidence="6 15" id="KW-0347">Helicase</keyword>
<protein>
    <recommendedName>
        <fullName evidence="13">DNA 3'-5' helicase</fullName>
        <ecNumber evidence="13">5.6.2.4</ecNumber>
    </recommendedName>
</protein>
<dbReference type="EMBL" id="RKHJ01000001">
    <property type="protein sequence ID" value="ROR67457.1"/>
    <property type="molecule type" value="Genomic_DNA"/>
</dbReference>
<evidence type="ECO:0000256" key="1">
    <source>
        <dbReference type="ARBA" id="ARBA00009922"/>
    </source>
</evidence>
<dbReference type="InterPro" id="IPR014016">
    <property type="entry name" value="UvrD-like_ATP-bd"/>
</dbReference>
<feature type="compositionally biased region" description="Low complexity" evidence="16">
    <location>
        <begin position="1"/>
        <end position="13"/>
    </location>
</feature>
<comment type="similarity">
    <text evidence="1">Belongs to the helicase family. UvrD subfamily.</text>
</comment>
<dbReference type="InterPro" id="IPR038726">
    <property type="entry name" value="PDDEXK_AddAB-type"/>
</dbReference>
<dbReference type="Gene3D" id="3.90.320.10">
    <property type="match status" value="1"/>
</dbReference>
<dbReference type="GO" id="GO:0033202">
    <property type="term" value="C:DNA helicase complex"/>
    <property type="evidence" value="ECO:0007669"/>
    <property type="project" value="TreeGrafter"/>
</dbReference>
<evidence type="ECO:0000256" key="11">
    <source>
        <dbReference type="ARBA" id="ARBA00023235"/>
    </source>
</evidence>
<evidence type="ECO:0000256" key="8">
    <source>
        <dbReference type="ARBA" id="ARBA00022840"/>
    </source>
</evidence>
<feature type="domain" description="UvrD-like helicase C-terminal" evidence="18">
    <location>
        <begin position="368"/>
        <end position="676"/>
    </location>
</feature>
<dbReference type="InterPro" id="IPR027417">
    <property type="entry name" value="P-loop_NTPase"/>
</dbReference>
<dbReference type="PANTHER" id="PTHR11070">
    <property type="entry name" value="UVRD / RECB / PCRA DNA HELICASE FAMILY MEMBER"/>
    <property type="match status" value="1"/>
</dbReference>
<evidence type="ECO:0000256" key="5">
    <source>
        <dbReference type="ARBA" id="ARBA00022801"/>
    </source>
</evidence>
<organism evidence="19 20">
    <name type="scientific">Agrococcus jenensis</name>
    <dbReference type="NCBI Taxonomy" id="46353"/>
    <lineage>
        <taxon>Bacteria</taxon>
        <taxon>Bacillati</taxon>
        <taxon>Actinomycetota</taxon>
        <taxon>Actinomycetes</taxon>
        <taxon>Micrococcales</taxon>
        <taxon>Microbacteriaceae</taxon>
        <taxon>Agrococcus</taxon>
    </lineage>
</organism>
<keyword evidence="3 15" id="KW-0547">Nucleotide-binding</keyword>
<dbReference type="PROSITE" id="PS51217">
    <property type="entry name" value="UVRD_HELICASE_CTER"/>
    <property type="match status" value="1"/>
</dbReference>
<dbReference type="SUPFAM" id="SSF52540">
    <property type="entry name" value="P-loop containing nucleoside triphosphate hydrolases"/>
    <property type="match status" value="1"/>
</dbReference>
<keyword evidence="5 15" id="KW-0378">Hydrolase</keyword>
<dbReference type="Gene3D" id="3.40.50.300">
    <property type="entry name" value="P-loop containing nucleotide triphosphate hydrolases"/>
    <property type="match status" value="2"/>
</dbReference>
<dbReference type="PROSITE" id="PS51198">
    <property type="entry name" value="UVRD_HELICASE_ATP_BIND"/>
    <property type="match status" value="1"/>
</dbReference>
<dbReference type="EC" id="5.6.2.4" evidence="13"/>
<evidence type="ECO:0000256" key="2">
    <source>
        <dbReference type="ARBA" id="ARBA00022722"/>
    </source>
</evidence>
<keyword evidence="11" id="KW-0413">Isomerase</keyword>
<dbReference type="Proteomes" id="UP000275456">
    <property type="component" value="Unassembled WGS sequence"/>
</dbReference>
<evidence type="ECO:0000313" key="19">
    <source>
        <dbReference type="EMBL" id="ROR67457.1"/>
    </source>
</evidence>
<dbReference type="InterPro" id="IPR014017">
    <property type="entry name" value="DNA_helicase_UvrD-like_C"/>
</dbReference>
<evidence type="ECO:0000256" key="3">
    <source>
        <dbReference type="ARBA" id="ARBA00022741"/>
    </source>
</evidence>
<dbReference type="AlphaFoldDB" id="A0A3N2AWQ8"/>
<evidence type="ECO:0000259" key="18">
    <source>
        <dbReference type="PROSITE" id="PS51217"/>
    </source>
</evidence>
<dbReference type="OrthoDB" id="5240387at2"/>
<dbReference type="GO" id="GO:0043138">
    <property type="term" value="F:3'-5' DNA helicase activity"/>
    <property type="evidence" value="ECO:0007669"/>
    <property type="project" value="UniProtKB-EC"/>
</dbReference>
<evidence type="ECO:0000256" key="16">
    <source>
        <dbReference type="SAM" id="MobiDB-lite"/>
    </source>
</evidence>
<dbReference type="Pfam" id="PF12705">
    <property type="entry name" value="PDDEXK_1"/>
    <property type="match status" value="1"/>
</dbReference>
<accession>A0A3N2AWQ8</accession>
<keyword evidence="9" id="KW-0238">DNA-binding</keyword>
<dbReference type="Gene3D" id="1.10.486.10">
    <property type="entry name" value="PCRA, domain 4"/>
    <property type="match status" value="1"/>
</dbReference>
<evidence type="ECO:0000256" key="9">
    <source>
        <dbReference type="ARBA" id="ARBA00023125"/>
    </source>
</evidence>